<comment type="caution">
    <text evidence="2">The sequence shown here is derived from an EMBL/GenBank/DDBJ whole genome shotgun (WGS) entry which is preliminary data.</text>
</comment>
<organism evidence="2 3">
    <name type="scientific">Stutzerimonas marianensis</name>
    <dbReference type="NCBI Taxonomy" id="2929513"/>
    <lineage>
        <taxon>Bacteria</taxon>
        <taxon>Pseudomonadati</taxon>
        <taxon>Pseudomonadota</taxon>
        <taxon>Gammaproteobacteria</taxon>
        <taxon>Pseudomonadales</taxon>
        <taxon>Pseudomonadaceae</taxon>
        <taxon>Stutzerimonas</taxon>
    </lineage>
</organism>
<sequence>MRLAIALKKASLVGAFFISALVSGPLLALCEGSGALESVSVAQVVDGDTLRLTDGRNVRLIGLNTPERGRNGMPDEPWANAAKDRLQQLVEANGRRVGLRLGQQPRDHYGRYLAHAFGRDGNNLEAQLLAEGMGYFVAIAPNVSLASCHLDAERVARRKGLGVWRDAPIVAATALRKGGFAIVQARVERVERNRGGVWLELEGPLVVHVEHRDARAFGEIATLAGRRIEARGWVVDRQGRQRDAKSARWKLKVSHPSMLQALH</sequence>
<dbReference type="SUPFAM" id="SSF50199">
    <property type="entry name" value="Staphylococcal nuclease"/>
    <property type="match status" value="1"/>
</dbReference>
<evidence type="ECO:0000313" key="2">
    <source>
        <dbReference type="EMBL" id="MCJ0974672.1"/>
    </source>
</evidence>
<gene>
    <name evidence="2" type="ORF">MST27_14970</name>
</gene>
<dbReference type="Gene3D" id="2.40.50.90">
    <property type="match status" value="1"/>
</dbReference>
<evidence type="ECO:0000313" key="3">
    <source>
        <dbReference type="Proteomes" id="UP001139682"/>
    </source>
</evidence>
<protein>
    <submittedName>
        <fullName evidence="2">Thermonuclease family protein</fullName>
    </submittedName>
</protein>
<dbReference type="RefSeq" id="WP_243606744.1">
    <property type="nucleotide sequence ID" value="NZ_JALGRD010000008.1"/>
</dbReference>
<reference evidence="2" key="1">
    <citation type="submission" date="2022-03" db="EMBL/GenBank/DDBJ databases">
        <title>Pseudomonas marianensis sp. nov., a marine bacterium isolated from deep-sea sediments of the Mariana Trench.</title>
        <authorList>
            <person name="Wei Y."/>
        </authorList>
    </citation>
    <scope>NUCLEOTIDE SEQUENCE</scope>
    <source>
        <strain evidence="2">PS1</strain>
    </source>
</reference>
<dbReference type="Proteomes" id="UP001139682">
    <property type="component" value="Unassembled WGS sequence"/>
</dbReference>
<dbReference type="SMART" id="SM00318">
    <property type="entry name" value="SNc"/>
    <property type="match status" value="1"/>
</dbReference>
<keyword evidence="3" id="KW-1185">Reference proteome</keyword>
<proteinExistence type="predicted"/>
<dbReference type="Pfam" id="PF00565">
    <property type="entry name" value="SNase"/>
    <property type="match status" value="1"/>
</dbReference>
<accession>A0A9X1W768</accession>
<evidence type="ECO:0000259" key="1">
    <source>
        <dbReference type="PROSITE" id="PS50830"/>
    </source>
</evidence>
<dbReference type="PROSITE" id="PS50830">
    <property type="entry name" value="TNASE_3"/>
    <property type="match status" value="1"/>
</dbReference>
<name>A0A9X1W768_9GAMM</name>
<dbReference type="AlphaFoldDB" id="A0A9X1W768"/>
<feature type="domain" description="TNase-like" evidence="1">
    <location>
        <begin position="35"/>
        <end position="166"/>
    </location>
</feature>
<dbReference type="InterPro" id="IPR016071">
    <property type="entry name" value="Staphylococal_nuclease_OB-fold"/>
</dbReference>
<dbReference type="InterPro" id="IPR035437">
    <property type="entry name" value="SNase_OB-fold_sf"/>
</dbReference>
<dbReference type="EMBL" id="JALGRD010000008">
    <property type="protein sequence ID" value="MCJ0974672.1"/>
    <property type="molecule type" value="Genomic_DNA"/>
</dbReference>